<gene>
    <name evidence="2" type="ORF">SGRAN_2162</name>
</gene>
<organism evidence="2 3">
    <name type="scientific">Sphingopyxis granuli</name>
    <dbReference type="NCBI Taxonomy" id="267128"/>
    <lineage>
        <taxon>Bacteria</taxon>
        <taxon>Pseudomonadati</taxon>
        <taxon>Pseudomonadota</taxon>
        <taxon>Alphaproteobacteria</taxon>
        <taxon>Sphingomonadales</taxon>
        <taxon>Sphingomonadaceae</taxon>
        <taxon>Sphingopyxis</taxon>
    </lineage>
</organism>
<evidence type="ECO:0008006" key="4">
    <source>
        <dbReference type="Google" id="ProtNLM"/>
    </source>
</evidence>
<evidence type="ECO:0000313" key="2">
    <source>
        <dbReference type="EMBL" id="AMG74532.1"/>
    </source>
</evidence>
<feature type="chain" id="PRO_5041648024" description="Lipoprotein" evidence="1">
    <location>
        <begin position="20"/>
        <end position="130"/>
    </location>
</feature>
<dbReference type="EMBL" id="CP012199">
    <property type="protein sequence ID" value="AMG74532.1"/>
    <property type="molecule type" value="Genomic_DNA"/>
</dbReference>
<protein>
    <recommendedName>
        <fullName evidence="4">Lipoprotein</fullName>
    </recommendedName>
</protein>
<evidence type="ECO:0000256" key="1">
    <source>
        <dbReference type="SAM" id="SignalP"/>
    </source>
</evidence>
<accession>A0AA86GKI5</accession>
<name>A0AA86GKI5_9SPHN</name>
<feature type="signal peptide" evidence="1">
    <location>
        <begin position="1"/>
        <end position="19"/>
    </location>
</feature>
<dbReference type="Proteomes" id="UP000058599">
    <property type="component" value="Chromosome"/>
</dbReference>
<keyword evidence="1" id="KW-0732">Signal</keyword>
<evidence type="ECO:0000313" key="3">
    <source>
        <dbReference type="Proteomes" id="UP000058599"/>
    </source>
</evidence>
<proteinExistence type="predicted"/>
<keyword evidence="3" id="KW-1185">Reference proteome</keyword>
<reference evidence="2 3" key="1">
    <citation type="journal article" date="2016" name="BMC Genomics">
        <title>Genomic analysis of the nitrate-respiring Sphingopyxis granuli (formerly Sphingomonas macrogoltabida) strain TFA.</title>
        <authorList>
            <person name="Garcia-Romero I."/>
            <person name="Perez-Pulido A.J."/>
            <person name="Gonzalez-Flores Y.E."/>
            <person name="Reyes-Ramirez F."/>
            <person name="Santero E."/>
            <person name="Floriano B."/>
        </authorList>
    </citation>
    <scope>NUCLEOTIDE SEQUENCE [LARGE SCALE GENOMIC DNA]</scope>
    <source>
        <strain evidence="2 3">TFA</strain>
    </source>
</reference>
<dbReference type="RefSeq" id="WP_067183533.1">
    <property type="nucleotide sequence ID" value="NZ_CP012199.1"/>
</dbReference>
<dbReference type="KEGG" id="sgi:SGRAN_2162"/>
<dbReference type="AlphaFoldDB" id="A0AA86GKI5"/>
<sequence length="130" mass="13967">MQKLPSLAVLPALALSACAATGQQAPLPDGSNVALGQRAYVDGPIVQPVEVLEDSRCPANVRCVHAGRVRVKMLWLRPTGEEQPFEVMLGGATPLADGSIRLLAVRPDRRTDTAIAPEDYRFSFRFDGGL</sequence>
<dbReference type="PROSITE" id="PS51257">
    <property type="entry name" value="PROKAR_LIPOPROTEIN"/>
    <property type="match status" value="1"/>
</dbReference>